<evidence type="ECO:0008006" key="5">
    <source>
        <dbReference type="Google" id="ProtNLM"/>
    </source>
</evidence>
<dbReference type="EMBL" id="JASJQH010007343">
    <property type="protein sequence ID" value="KAK9710400.1"/>
    <property type="molecule type" value="Genomic_DNA"/>
</dbReference>
<accession>A0ABR2VYM3</accession>
<reference evidence="3 4" key="1">
    <citation type="submission" date="2023-04" db="EMBL/GenBank/DDBJ databases">
        <title>Genome of Basidiobolus ranarum AG-B5.</title>
        <authorList>
            <person name="Stajich J.E."/>
            <person name="Carter-House D."/>
            <person name="Gryganskyi A."/>
        </authorList>
    </citation>
    <scope>NUCLEOTIDE SEQUENCE [LARGE SCALE GENOMIC DNA]</scope>
    <source>
        <strain evidence="3 4">AG-B5</strain>
    </source>
</reference>
<feature type="non-terminal residue" evidence="3">
    <location>
        <position position="1"/>
    </location>
</feature>
<organism evidence="3 4">
    <name type="scientific">Basidiobolus ranarum</name>
    <dbReference type="NCBI Taxonomy" id="34480"/>
    <lineage>
        <taxon>Eukaryota</taxon>
        <taxon>Fungi</taxon>
        <taxon>Fungi incertae sedis</taxon>
        <taxon>Zoopagomycota</taxon>
        <taxon>Entomophthoromycotina</taxon>
        <taxon>Basidiobolomycetes</taxon>
        <taxon>Basidiobolales</taxon>
        <taxon>Basidiobolaceae</taxon>
        <taxon>Basidiobolus</taxon>
    </lineage>
</organism>
<dbReference type="InterPro" id="IPR032675">
    <property type="entry name" value="LRR_dom_sf"/>
</dbReference>
<evidence type="ECO:0000313" key="3">
    <source>
        <dbReference type="EMBL" id="KAK9710400.1"/>
    </source>
</evidence>
<proteinExistence type="predicted"/>
<evidence type="ECO:0000256" key="1">
    <source>
        <dbReference type="ARBA" id="ARBA00022614"/>
    </source>
</evidence>
<name>A0ABR2VYM3_9FUNG</name>
<gene>
    <name evidence="3" type="ORF">K7432_008436</name>
</gene>
<sequence>RLREINLTFNSLKKLRYSGGFLKLEFINLTHCGVEEWETIDQLNHFPSLRELRIRNNPVVQGSSEANARAIIIGRVGKLTSLNGTQITVSERADLERFYLSSIAKEIVESPENIHPRFKELCQIHGAPVVAKKLSTDSNKLKDRLIAITITKRASKDAEPTKTIKKKVLGNMTIRSLKNLLQKLLQIPANQQELYRRSRIDSGSEVQIVDYEMNDDLREIDYYGVEAGEEIVALST</sequence>
<dbReference type="PANTHER" id="PTHR18849:SF0">
    <property type="entry name" value="CILIA- AND FLAGELLA-ASSOCIATED PROTEIN 410-RELATED"/>
    <property type="match status" value="1"/>
</dbReference>
<keyword evidence="1" id="KW-0433">Leucine-rich repeat</keyword>
<comment type="caution">
    <text evidence="3">The sequence shown here is derived from an EMBL/GenBank/DDBJ whole genome shotgun (WGS) entry which is preliminary data.</text>
</comment>
<evidence type="ECO:0000313" key="4">
    <source>
        <dbReference type="Proteomes" id="UP001479436"/>
    </source>
</evidence>
<dbReference type="InterPro" id="IPR029071">
    <property type="entry name" value="Ubiquitin-like_domsf"/>
</dbReference>
<dbReference type="PANTHER" id="PTHR18849">
    <property type="entry name" value="LEUCINE RICH REPEAT PROTEIN"/>
    <property type="match status" value="1"/>
</dbReference>
<protein>
    <recommendedName>
        <fullName evidence="5">Ubiquitin-like domain-containing protein</fullName>
    </recommendedName>
</protein>
<dbReference type="SUPFAM" id="SSF54236">
    <property type="entry name" value="Ubiquitin-like"/>
    <property type="match status" value="1"/>
</dbReference>
<evidence type="ECO:0000256" key="2">
    <source>
        <dbReference type="ARBA" id="ARBA00022737"/>
    </source>
</evidence>
<keyword evidence="2" id="KW-0677">Repeat</keyword>
<dbReference type="Proteomes" id="UP001479436">
    <property type="component" value="Unassembled WGS sequence"/>
</dbReference>
<keyword evidence="4" id="KW-1185">Reference proteome</keyword>
<dbReference type="SUPFAM" id="SSF52058">
    <property type="entry name" value="L domain-like"/>
    <property type="match status" value="1"/>
</dbReference>
<dbReference type="Gene3D" id="3.10.20.90">
    <property type="entry name" value="Phosphatidylinositol 3-kinase Catalytic Subunit, Chain A, domain 1"/>
    <property type="match status" value="1"/>
</dbReference>
<dbReference type="Gene3D" id="3.80.10.10">
    <property type="entry name" value="Ribonuclease Inhibitor"/>
    <property type="match status" value="1"/>
</dbReference>